<keyword evidence="2 5" id="KW-0812">Transmembrane</keyword>
<dbReference type="InterPro" id="IPR052527">
    <property type="entry name" value="Metal_cation-efflux_comp"/>
</dbReference>
<proteinExistence type="predicted"/>
<feature type="transmembrane region" description="Helical" evidence="5">
    <location>
        <begin position="28"/>
        <end position="49"/>
    </location>
</feature>
<dbReference type="Gene3D" id="1.20.120.1630">
    <property type="match status" value="1"/>
</dbReference>
<evidence type="ECO:0000313" key="7">
    <source>
        <dbReference type="Proteomes" id="UP000325292"/>
    </source>
</evidence>
<dbReference type="PANTHER" id="PTHR43847">
    <property type="entry name" value="BLL3993 PROTEIN"/>
    <property type="match status" value="1"/>
</dbReference>
<evidence type="ECO:0000313" key="6">
    <source>
        <dbReference type="EMBL" id="AUW94170.1"/>
    </source>
</evidence>
<evidence type="ECO:0000256" key="4">
    <source>
        <dbReference type="ARBA" id="ARBA00023136"/>
    </source>
</evidence>
<protein>
    <recommendedName>
        <fullName evidence="8">Protein-S-isoprenylcysteine methyltransferase</fullName>
    </recommendedName>
</protein>
<evidence type="ECO:0000256" key="2">
    <source>
        <dbReference type="ARBA" id="ARBA00022692"/>
    </source>
</evidence>
<dbReference type="EMBL" id="CP019454">
    <property type="protein sequence ID" value="AUW94170.1"/>
    <property type="molecule type" value="Genomic_DNA"/>
</dbReference>
<keyword evidence="7" id="KW-1185">Reference proteome</keyword>
<keyword evidence="4 5" id="KW-0472">Membrane</keyword>
<organism evidence="6 7">
    <name type="scientific">Sulfobacillus thermotolerans</name>
    <dbReference type="NCBI Taxonomy" id="338644"/>
    <lineage>
        <taxon>Bacteria</taxon>
        <taxon>Bacillati</taxon>
        <taxon>Bacillota</taxon>
        <taxon>Clostridia</taxon>
        <taxon>Eubacteriales</taxon>
        <taxon>Clostridiales Family XVII. Incertae Sedis</taxon>
        <taxon>Sulfobacillus</taxon>
    </lineage>
</organism>
<accession>A0ABM6RS43</accession>
<dbReference type="RefSeq" id="WP_158246382.1">
    <property type="nucleotide sequence ID" value="NZ_CP133983.1"/>
</dbReference>
<comment type="subcellular location">
    <subcellularLocation>
        <location evidence="1">Endomembrane system</location>
        <topology evidence="1">Multi-pass membrane protein</topology>
    </subcellularLocation>
</comment>
<evidence type="ECO:0000256" key="3">
    <source>
        <dbReference type="ARBA" id="ARBA00022989"/>
    </source>
</evidence>
<feature type="transmembrane region" description="Helical" evidence="5">
    <location>
        <begin position="84"/>
        <end position="109"/>
    </location>
</feature>
<reference evidence="6 7" key="1">
    <citation type="journal article" date="2019" name="Sci. Rep.">
        <title>Sulfobacillus thermotolerans: new insights into resistance and metabolic capacities of acidophilic chemolithotrophs.</title>
        <authorList>
            <person name="Panyushkina A.E."/>
            <person name="Babenko V.V."/>
            <person name="Nikitina A.S."/>
            <person name="Selezneva O.V."/>
            <person name="Tsaplina I.A."/>
            <person name="Letarova M.A."/>
            <person name="Kostryukova E.S."/>
            <person name="Letarov A.V."/>
        </authorList>
    </citation>
    <scope>NUCLEOTIDE SEQUENCE [LARGE SCALE GENOMIC DNA]</scope>
    <source>
        <strain evidence="6 7">Kr1</strain>
    </source>
</reference>
<evidence type="ECO:0008006" key="8">
    <source>
        <dbReference type="Google" id="ProtNLM"/>
    </source>
</evidence>
<dbReference type="PANTHER" id="PTHR43847:SF1">
    <property type="entry name" value="BLL3993 PROTEIN"/>
    <property type="match status" value="1"/>
</dbReference>
<gene>
    <name evidence="6" type="ORF">BXT84_09565</name>
</gene>
<dbReference type="InterPro" id="IPR007318">
    <property type="entry name" value="Phopholipid_MeTrfase"/>
</dbReference>
<name>A0ABM6RS43_9FIRM</name>
<dbReference type="Pfam" id="PF04191">
    <property type="entry name" value="PEMT"/>
    <property type="match status" value="1"/>
</dbReference>
<sequence>MVYAAAFVLGAFAQSLKAIAWPAVSITRWSGILLFLSGVGITMASLRVLRQHHTPVDPSRPVNFLVTTGPYRWSRNPLYVAQTLLYLGAALYWHLTWSLLLIIPTLLIVHYKIIRAEERYLLHKFPQTFSQYQQTVRRWL</sequence>
<evidence type="ECO:0000256" key="5">
    <source>
        <dbReference type="SAM" id="Phobius"/>
    </source>
</evidence>
<dbReference type="Proteomes" id="UP000325292">
    <property type="component" value="Chromosome"/>
</dbReference>
<keyword evidence="3 5" id="KW-1133">Transmembrane helix</keyword>
<evidence type="ECO:0000256" key="1">
    <source>
        <dbReference type="ARBA" id="ARBA00004127"/>
    </source>
</evidence>